<name>A0ABU0E2L3_9FIRM</name>
<evidence type="ECO:0000313" key="6">
    <source>
        <dbReference type="Proteomes" id="UP001230220"/>
    </source>
</evidence>
<proteinExistence type="predicted"/>
<dbReference type="RefSeq" id="WP_307406866.1">
    <property type="nucleotide sequence ID" value="NZ_JAUSUR010000002.1"/>
</dbReference>
<reference evidence="5 6" key="1">
    <citation type="submission" date="2023-07" db="EMBL/GenBank/DDBJ databases">
        <title>Genomic Encyclopedia of Type Strains, Phase IV (KMG-IV): sequencing the most valuable type-strain genomes for metagenomic binning, comparative biology and taxonomic classification.</title>
        <authorList>
            <person name="Goeker M."/>
        </authorList>
    </citation>
    <scope>NUCLEOTIDE SEQUENCE [LARGE SCALE GENOMIC DNA]</scope>
    <source>
        <strain evidence="5 6">DSM 16784</strain>
    </source>
</reference>
<dbReference type="PRINTS" id="PR00036">
    <property type="entry name" value="HTHLACI"/>
</dbReference>
<dbReference type="PROSITE" id="PS50932">
    <property type="entry name" value="HTH_LACI_2"/>
    <property type="match status" value="1"/>
</dbReference>
<dbReference type="Pfam" id="PF13377">
    <property type="entry name" value="Peripla_BP_3"/>
    <property type="match status" value="1"/>
</dbReference>
<keyword evidence="1" id="KW-0805">Transcription regulation</keyword>
<dbReference type="SUPFAM" id="SSF53822">
    <property type="entry name" value="Periplasmic binding protein-like I"/>
    <property type="match status" value="1"/>
</dbReference>
<keyword evidence="6" id="KW-1185">Reference proteome</keyword>
<dbReference type="PANTHER" id="PTHR30146">
    <property type="entry name" value="LACI-RELATED TRANSCRIPTIONAL REPRESSOR"/>
    <property type="match status" value="1"/>
</dbReference>
<dbReference type="PROSITE" id="PS00356">
    <property type="entry name" value="HTH_LACI_1"/>
    <property type="match status" value="1"/>
</dbReference>
<keyword evidence="2 5" id="KW-0238">DNA-binding</keyword>
<organism evidence="5 6">
    <name type="scientific">Breznakia pachnodae</name>
    <dbReference type="NCBI Taxonomy" id="265178"/>
    <lineage>
        <taxon>Bacteria</taxon>
        <taxon>Bacillati</taxon>
        <taxon>Bacillota</taxon>
        <taxon>Erysipelotrichia</taxon>
        <taxon>Erysipelotrichales</taxon>
        <taxon>Erysipelotrichaceae</taxon>
        <taxon>Breznakia</taxon>
    </lineage>
</organism>
<dbReference type="InterPro" id="IPR028082">
    <property type="entry name" value="Peripla_BP_I"/>
</dbReference>
<evidence type="ECO:0000313" key="5">
    <source>
        <dbReference type="EMBL" id="MDQ0360740.1"/>
    </source>
</evidence>
<dbReference type="InterPro" id="IPR046335">
    <property type="entry name" value="LacI/GalR-like_sensor"/>
</dbReference>
<evidence type="ECO:0000256" key="1">
    <source>
        <dbReference type="ARBA" id="ARBA00023015"/>
    </source>
</evidence>
<dbReference type="GO" id="GO:0003677">
    <property type="term" value="F:DNA binding"/>
    <property type="evidence" value="ECO:0007669"/>
    <property type="project" value="UniProtKB-KW"/>
</dbReference>
<evidence type="ECO:0000256" key="2">
    <source>
        <dbReference type="ARBA" id="ARBA00023125"/>
    </source>
</evidence>
<dbReference type="InterPro" id="IPR000843">
    <property type="entry name" value="HTH_LacI"/>
</dbReference>
<dbReference type="Proteomes" id="UP001230220">
    <property type="component" value="Unassembled WGS sequence"/>
</dbReference>
<dbReference type="Gene3D" id="3.40.50.2300">
    <property type="match status" value="2"/>
</dbReference>
<comment type="caution">
    <text evidence="5">The sequence shown here is derived from an EMBL/GenBank/DDBJ whole genome shotgun (WGS) entry which is preliminary data.</text>
</comment>
<dbReference type="InterPro" id="IPR010982">
    <property type="entry name" value="Lambda_DNA-bd_dom_sf"/>
</dbReference>
<dbReference type="SMART" id="SM00354">
    <property type="entry name" value="HTH_LACI"/>
    <property type="match status" value="1"/>
</dbReference>
<feature type="domain" description="HTH lacI-type" evidence="4">
    <location>
        <begin position="7"/>
        <end position="50"/>
    </location>
</feature>
<evidence type="ECO:0000259" key="4">
    <source>
        <dbReference type="PROSITE" id="PS50932"/>
    </source>
</evidence>
<dbReference type="Pfam" id="PF00356">
    <property type="entry name" value="LacI"/>
    <property type="match status" value="1"/>
</dbReference>
<dbReference type="CDD" id="cd06284">
    <property type="entry name" value="PBP1_LacI-like"/>
    <property type="match status" value="1"/>
</dbReference>
<accession>A0ABU0E2L3</accession>
<dbReference type="CDD" id="cd01392">
    <property type="entry name" value="HTH_LacI"/>
    <property type="match status" value="1"/>
</dbReference>
<dbReference type="Gene3D" id="1.10.260.40">
    <property type="entry name" value="lambda repressor-like DNA-binding domains"/>
    <property type="match status" value="1"/>
</dbReference>
<evidence type="ECO:0000256" key="3">
    <source>
        <dbReference type="ARBA" id="ARBA00023163"/>
    </source>
</evidence>
<keyword evidence="3" id="KW-0804">Transcription</keyword>
<protein>
    <submittedName>
        <fullName evidence="5">DNA-binding LacI/PurR family transcriptional regulator</fullName>
    </submittedName>
</protein>
<dbReference type="EMBL" id="JAUSUR010000002">
    <property type="protein sequence ID" value="MDQ0360740.1"/>
    <property type="molecule type" value="Genomic_DNA"/>
</dbReference>
<sequence length="344" mass="38639">MSKQHKATIEDVAQLADVSIATVSRVINAKDKVKDSTKQKVMEAIHELGFEIKRNDLLSDHDSKTILVCATELKNPFIVPVIDGIQNSAHNHGYDILLLQTKQLYTTFEDYESVLKSQKFAGVVFLSSVTSAQLQKIGEKLNYRCPMVFCSEYIEDANIPYVCIDDEDAMYRSTSFILASGRKKIAFMNSSFKYNYAKRREVGFRRAMEDNDVPVNENAIVRLSSVTYNLAYSNALHLLEQEERPDAILCISDVFAMGVLKACKKKGLRVPEDCAVIGFDNIDLAAIADPPLTTIDQPAYQLGYQSCELLVEKIIRPETPNKRIVLDTELIVRESTPITIKKGI</sequence>
<gene>
    <name evidence="5" type="ORF">J2S15_001485</name>
</gene>
<dbReference type="SUPFAM" id="SSF47413">
    <property type="entry name" value="lambda repressor-like DNA-binding domains"/>
    <property type="match status" value="1"/>
</dbReference>
<dbReference type="PANTHER" id="PTHR30146:SF109">
    <property type="entry name" value="HTH-TYPE TRANSCRIPTIONAL REGULATOR GALS"/>
    <property type="match status" value="1"/>
</dbReference>